<dbReference type="EMBL" id="VEPZ02001331">
    <property type="protein sequence ID" value="KAE8679086.1"/>
    <property type="molecule type" value="Genomic_DNA"/>
</dbReference>
<accession>A0A6A2YGN7</accession>
<reference evidence="1" key="1">
    <citation type="submission" date="2019-09" db="EMBL/GenBank/DDBJ databases">
        <title>Draft genome information of white flower Hibiscus syriacus.</title>
        <authorList>
            <person name="Kim Y.-M."/>
        </authorList>
    </citation>
    <scope>NUCLEOTIDE SEQUENCE [LARGE SCALE GENOMIC DNA]</scope>
    <source>
        <strain evidence="1">YM2019G1</strain>
    </source>
</reference>
<dbReference type="AlphaFoldDB" id="A0A6A2YGN7"/>
<dbReference type="PANTHER" id="PTHR46508:SF2">
    <property type="entry name" value="INCREASED DNA METHYLATION 1"/>
    <property type="match status" value="1"/>
</dbReference>
<protein>
    <submittedName>
        <fullName evidence="1">Acyl-CoA N-acyltransferase with RING/FYVE/PHD-type zinc finger protein, putative isoform 2</fullName>
    </submittedName>
</protein>
<keyword evidence="2" id="KW-1185">Reference proteome</keyword>
<comment type="caution">
    <text evidence="1">The sequence shown here is derived from an EMBL/GenBank/DDBJ whole genome shotgun (WGS) entry which is preliminary data.</text>
</comment>
<proteinExistence type="predicted"/>
<name>A0A6A2YGN7_HIBSY</name>
<evidence type="ECO:0000313" key="1">
    <source>
        <dbReference type="EMBL" id="KAE8679086.1"/>
    </source>
</evidence>
<gene>
    <name evidence="1" type="ORF">F3Y22_tig00111402pilonHSYRG00795</name>
</gene>
<sequence>MPALLLAYRSAKVRLHLAEMFSTDFENLHDDGVVGSQDEHSNFTEVFVGNDTGSTSKRWLVTGAVNFEGSKNPEASPCSNSANSAVISRSFSKKLRQEDTNAINESCGWVSASGIFPKRFALAEREDQNVSFKRIKFSTGEVSRGEEQKKKALSTPLQKKEIVSGLPSTPKNSVDQRVALHLVESSSVEMEDIEVTKSRIQNSDAGERKEVVVGKAIASPVSQENFSLKLVVSSPAIAVEKFESPFCAEERRNLCPSFGGDSSVMSGATLSKKDPRPLLRNLVFHVLKGAGWSIERHKRPSRSYWDTVYRPPDGRLFYEFPKVWRFCGQVLLANEYYCMLENDVKKWTDMIQFWSDLLETLLNIEKEVNQTNLSTALARHWTQLDPFGKMPTQYCDSSLAAKSSLTAAESSFDCIDELSGNETNHGVWMFDSASEDVRFLDSDCRMSSIILTVSSIVGRISAIHRRLLRSIPPAQRNGPISEDRPHHHALIAGGKHLQSTFPRGAH</sequence>
<dbReference type="GO" id="GO:0016746">
    <property type="term" value="F:acyltransferase activity"/>
    <property type="evidence" value="ECO:0007669"/>
    <property type="project" value="UniProtKB-KW"/>
</dbReference>
<dbReference type="PANTHER" id="PTHR46508">
    <property type="entry name" value="PHD FINGER FAMILY PROTEIN"/>
    <property type="match status" value="1"/>
</dbReference>
<dbReference type="Proteomes" id="UP000436088">
    <property type="component" value="Unassembled WGS sequence"/>
</dbReference>
<evidence type="ECO:0000313" key="2">
    <source>
        <dbReference type="Proteomes" id="UP000436088"/>
    </source>
</evidence>
<organism evidence="1 2">
    <name type="scientific">Hibiscus syriacus</name>
    <name type="common">Rose of Sharon</name>
    <dbReference type="NCBI Taxonomy" id="106335"/>
    <lineage>
        <taxon>Eukaryota</taxon>
        <taxon>Viridiplantae</taxon>
        <taxon>Streptophyta</taxon>
        <taxon>Embryophyta</taxon>
        <taxon>Tracheophyta</taxon>
        <taxon>Spermatophyta</taxon>
        <taxon>Magnoliopsida</taxon>
        <taxon>eudicotyledons</taxon>
        <taxon>Gunneridae</taxon>
        <taxon>Pentapetalae</taxon>
        <taxon>rosids</taxon>
        <taxon>malvids</taxon>
        <taxon>Malvales</taxon>
        <taxon>Malvaceae</taxon>
        <taxon>Malvoideae</taxon>
        <taxon>Hibiscus</taxon>
    </lineage>
</organism>